<evidence type="ECO:0000313" key="4">
    <source>
        <dbReference type="Proteomes" id="UP001141950"/>
    </source>
</evidence>
<dbReference type="Proteomes" id="UP001141950">
    <property type="component" value="Unassembled WGS sequence"/>
</dbReference>
<protein>
    <submittedName>
        <fullName evidence="3">Uncharacterized protein</fullName>
    </submittedName>
</protein>
<keyword evidence="2" id="KW-0472">Membrane</keyword>
<dbReference type="RefSeq" id="WP_257444099.1">
    <property type="nucleotide sequence ID" value="NZ_JANIPJ010000004.1"/>
</dbReference>
<proteinExistence type="predicted"/>
<name>A0A9X2S7R9_9BACL</name>
<keyword evidence="2" id="KW-0812">Transmembrane</keyword>
<keyword evidence="2" id="KW-1133">Transmembrane helix</keyword>
<accession>A0A9X2S7R9</accession>
<feature type="region of interest" description="Disordered" evidence="1">
    <location>
        <begin position="45"/>
        <end position="69"/>
    </location>
</feature>
<organism evidence="3 4">
    <name type="scientific">Paenibacillus soyae</name>
    <dbReference type="NCBI Taxonomy" id="2969249"/>
    <lineage>
        <taxon>Bacteria</taxon>
        <taxon>Bacillati</taxon>
        <taxon>Bacillota</taxon>
        <taxon>Bacilli</taxon>
        <taxon>Bacillales</taxon>
        <taxon>Paenibacillaceae</taxon>
        <taxon>Paenibacillus</taxon>
    </lineage>
</organism>
<evidence type="ECO:0000313" key="3">
    <source>
        <dbReference type="EMBL" id="MCR2803629.1"/>
    </source>
</evidence>
<gene>
    <name evidence="3" type="ORF">NQZ67_06990</name>
</gene>
<evidence type="ECO:0000256" key="1">
    <source>
        <dbReference type="SAM" id="MobiDB-lite"/>
    </source>
</evidence>
<reference evidence="3" key="1">
    <citation type="submission" date="2022-08" db="EMBL/GenBank/DDBJ databases">
        <title>The genomic sequence of strain Paenibacillus sp. SCIV0701.</title>
        <authorList>
            <person name="Zhao H."/>
        </authorList>
    </citation>
    <scope>NUCLEOTIDE SEQUENCE</scope>
    <source>
        <strain evidence="3">SCIV0701</strain>
    </source>
</reference>
<dbReference type="AlphaFoldDB" id="A0A9X2S7R9"/>
<keyword evidence="4" id="KW-1185">Reference proteome</keyword>
<sequence length="69" mass="7059">MSKSKSGKGGNGGLSADDLAIIAGVVVVIGDILALWAVIQAKREDDAADAEAQANTSAYRGARKKRKSS</sequence>
<comment type="caution">
    <text evidence="3">The sequence shown here is derived from an EMBL/GenBank/DDBJ whole genome shotgun (WGS) entry which is preliminary data.</text>
</comment>
<dbReference type="EMBL" id="JANIPJ010000004">
    <property type="protein sequence ID" value="MCR2803629.1"/>
    <property type="molecule type" value="Genomic_DNA"/>
</dbReference>
<evidence type="ECO:0000256" key="2">
    <source>
        <dbReference type="SAM" id="Phobius"/>
    </source>
</evidence>
<feature type="transmembrane region" description="Helical" evidence="2">
    <location>
        <begin position="20"/>
        <end position="39"/>
    </location>
</feature>